<protein>
    <submittedName>
        <fullName evidence="3">Epimerase</fullName>
    </submittedName>
</protein>
<dbReference type="InterPro" id="IPR001509">
    <property type="entry name" value="Epimerase_deHydtase"/>
</dbReference>
<gene>
    <name evidence="3" type="ORF">CVO96_11230</name>
</gene>
<dbReference type="RefSeq" id="WP_103312311.1">
    <property type="nucleotide sequence ID" value="NZ_PPPD01000001.1"/>
</dbReference>
<keyword evidence="1" id="KW-0520">NAD</keyword>
<dbReference type="PRINTS" id="PR01713">
    <property type="entry name" value="NUCEPIMERASE"/>
</dbReference>
<evidence type="ECO:0000313" key="3">
    <source>
        <dbReference type="EMBL" id="PNY81870.1"/>
    </source>
</evidence>
<sequence length="329" mass="36277">MRRALVTGGAGFIGSHVVDVLLAQGWQVTAVDSFDPFYPRALKEANVAGQRPHPNYTLRELDIRDLPALRAQLSGPYDAVVHLAAKAGVRPSIADPATYQDVNVRGTQNLLELARELGVRQFVFASSSSVYGVNPRVPWSEEDHVLSPISPYASTKVSGELLGHVYAHLYSMRFVGLRFFTVYGERQRPDLAIHKFARLLLDGQPIPVFGDGSTRRDYTHISDIVRGIQAAIEYQGSDYEIVNLGNNRTVSLAEMIGVLEETLGVSARRREMPMQPGDVPQTWASLDKARRLLDFQPQVDFGTGCQAFASWLRHEPQPVGRAVGSGVAR</sequence>
<accession>A0A2K3UZB7</accession>
<evidence type="ECO:0000259" key="2">
    <source>
        <dbReference type="Pfam" id="PF01370"/>
    </source>
</evidence>
<dbReference type="Pfam" id="PF01370">
    <property type="entry name" value="Epimerase"/>
    <property type="match status" value="1"/>
</dbReference>
<reference evidence="3 4" key="1">
    <citation type="submission" date="2018-01" db="EMBL/GenBank/DDBJ databases">
        <title>Deinococcus koreensis sp. nov., a radiation-resistant bacterium isolated from river water.</title>
        <authorList>
            <person name="Choi A."/>
        </authorList>
    </citation>
    <scope>NUCLEOTIDE SEQUENCE [LARGE SCALE GENOMIC DNA]</scope>
    <source>
        <strain evidence="3 4">SJW1-2</strain>
    </source>
</reference>
<dbReference type="InterPro" id="IPR036291">
    <property type="entry name" value="NAD(P)-bd_dom_sf"/>
</dbReference>
<name>A0A2K3UZB7_9DEIO</name>
<dbReference type="Proteomes" id="UP000236379">
    <property type="component" value="Unassembled WGS sequence"/>
</dbReference>
<proteinExistence type="predicted"/>
<organism evidence="3 4">
    <name type="scientific">Deinococcus koreensis</name>
    <dbReference type="NCBI Taxonomy" id="2054903"/>
    <lineage>
        <taxon>Bacteria</taxon>
        <taxon>Thermotogati</taxon>
        <taxon>Deinococcota</taxon>
        <taxon>Deinococci</taxon>
        <taxon>Deinococcales</taxon>
        <taxon>Deinococcaceae</taxon>
        <taxon>Deinococcus</taxon>
    </lineage>
</organism>
<dbReference type="Gene3D" id="3.90.25.10">
    <property type="entry name" value="UDP-galactose 4-epimerase, domain 1"/>
    <property type="match status" value="1"/>
</dbReference>
<dbReference type="SUPFAM" id="SSF51735">
    <property type="entry name" value="NAD(P)-binding Rossmann-fold domains"/>
    <property type="match status" value="1"/>
</dbReference>
<dbReference type="EMBL" id="PPPD01000001">
    <property type="protein sequence ID" value="PNY81870.1"/>
    <property type="molecule type" value="Genomic_DNA"/>
</dbReference>
<evidence type="ECO:0000256" key="1">
    <source>
        <dbReference type="ARBA" id="ARBA00023027"/>
    </source>
</evidence>
<keyword evidence="4" id="KW-1185">Reference proteome</keyword>
<dbReference type="Gene3D" id="3.40.50.720">
    <property type="entry name" value="NAD(P)-binding Rossmann-like Domain"/>
    <property type="match status" value="1"/>
</dbReference>
<feature type="domain" description="NAD-dependent epimerase/dehydratase" evidence="2">
    <location>
        <begin position="4"/>
        <end position="245"/>
    </location>
</feature>
<dbReference type="PANTHER" id="PTHR43574">
    <property type="entry name" value="EPIMERASE-RELATED"/>
    <property type="match status" value="1"/>
</dbReference>
<evidence type="ECO:0000313" key="4">
    <source>
        <dbReference type="Proteomes" id="UP000236379"/>
    </source>
</evidence>
<comment type="caution">
    <text evidence="3">The sequence shown here is derived from an EMBL/GenBank/DDBJ whole genome shotgun (WGS) entry which is preliminary data.</text>
</comment>
<dbReference type="AlphaFoldDB" id="A0A2K3UZB7"/>
<dbReference type="OrthoDB" id="9771073at2"/>